<keyword evidence="1" id="KW-0479">Metal-binding</keyword>
<reference evidence="8" key="1">
    <citation type="journal article" date="2014" name="Science">
        <title>Structural and functional partitioning of bread wheat chromosome 3B.</title>
        <authorList>
            <person name="Choulet F."/>
            <person name="Alberti A."/>
            <person name="Theil S."/>
            <person name="Glover N."/>
            <person name="Barbe V."/>
            <person name="Daron J."/>
            <person name="Pingault L."/>
            <person name="Sourdille P."/>
            <person name="Couloux A."/>
            <person name="Paux E."/>
            <person name="Leroy P."/>
            <person name="Mangenot S."/>
            <person name="Guilhot N."/>
            <person name="Le Gouis J."/>
            <person name="Balfourier F."/>
            <person name="Alaux M."/>
            <person name="Jamilloux V."/>
            <person name="Poulain J."/>
            <person name="Durand C."/>
            <person name="Bellec A."/>
            <person name="Gaspin C."/>
            <person name="Safar J."/>
            <person name="Dolezel J."/>
            <person name="Rogers J."/>
            <person name="Vandepoele K."/>
            <person name="Aury J.M."/>
            <person name="Mayer K."/>
            <person name="Berges H."/>
            <person name="Quesneville H."/>
            <person name="Wincker P."/>
            <person name="Feuillet C."/>
        </authorList>
    </citation>
    <scope>NUCLEOTIDE SEQUENCE</scope>
</reference>
<feature type="coiled-coil region" evidence="5">
    <location>
        <begin position="93"/>
        <end position="124"/>
    </location>
</feature>
<dbReference type="PROSITE" id="PS51999">
    <property type="entry name" value="ZF_GRF"/>
    <property type="match status" value="1"/>
</dbReference>
<dbReference type="PANTHER" id="PTHR33248">
    <property type="entry name" value="ZINC ION-BINDING PROTEIN"/>
    <property type="match status" value="1"/>
</dbReference>
<evidence type="ECO:0000256" key="5">
    <source>
        <dbReference type="SAM" id="Coils"/>
    </source>
</evidence>
<keyword evidence="5" id="KW-0175">Coiled coil</keyword>
<evidence type="ECO:0000259" key="7">
    <source>
        <dbReference type="PROSITE" id="PS51999"/>
    </source>
</evidence>
<name>A0A077RR56_WHEAT</name>
<proteinExistence type="predicted"/>
<feature type="region of interest" description="Disordered" evidence="6">
    <location>
        <begin position="1"/>
        <end position="25"/>
    </location>
</feature>
<keyword evidence="3" id="KW-0862">Zinc</keyword>
<evidence type="ECO:0000256" key="6">
    <source>
        <dbReference type="SAM" id="MobiDB-lite"/>
    </source>
</evidence>
<dbReference type="EMBL" id="HG670306">
    <property type="protein sequence ID" value="CDM82568.1"/>
    <property type="molecule type" value="Genomic_DNA"/>
</dbReference>
<gene>
    <name evidence="8" type="ORF">TRAES_3BF023700020CFD_c1</name>
</gene>
<protein>
    <recommendedName>
        <fullName evidence="7">GRF-type domain-containing protein</fullName>
    </recommendedName>
</protein>
<dbReference type="GO" id="GO:0008270">
    <property type="term" value="F:zinc ion binding"/>
    <property type="evidence" value="ECO:0007669"/>
    <property type="project" value="UniProtKB-KW"/>
</dbReference>
<evidence type="ECO:0000256" key="4">
    <source>
        <dbReference type="PROSITE-ProRule" id="PRU01343"/>
    </source>
</evidence>
<dbReference type="ExpressionAtlas" id="A0A077RR56">
    <property type="expression patterns" value="baseline"/>
</dbReference>
<evidence type="ECO:0000256" key="2">
    <source>
        <dbReference type="ARBA" id="ARBA00022771"/>
    </source>
</evidence>
<organism evidence="8">
    <name type="scientific">Triticum aestivum</name>
    <name type="common">Wheat</name>
    <dbReference type="NCBI Taxonomy" id="4565"/>
    <lineage>
        <taxon>Eukaryota</taxon>
        <taxon>Viridiplantae</taxon>
        <taxon>Streptophyta</taxon>
        <taxon>Embryophyta</taxon>
        <taxon>Tracheophyta</taxon>
        <taxon>Spermatophyta</taxon>
        <taxon>Magnoliopsida</taxon>
        <taxon>Liliopsida</taxon>
        <taxon>Poales</taxon>
        <taxon>Poaceae</taxon>
        <taxon>BOP clade</taxon>
        <taxon>Pooideae</taxon>
        <taxon>Triticodae</taxon>
        <taxon>Triticeae</taxon>
        <taxon>Triticinae</taxon>
        <taxon>Triticum</taxon>
    </lineage>
</organism>
<evidence type="ECO:0000256" key="3">
    <source>
        <dbReference type="ARBA" id="ARBA00022833"/>
    </source>
</evidence>
<accession>A0A077RR56</accession>
<feature type="compositionally biased region" description="Low complexity" evidence="6">
    <location>
        <begin position="1"/>
        <end position="20"/>
    </location>
</feature>
<keyword evidence="2 4" id="KW-0863">Zinc-finger</keyword>
<evidence type="ECO:0000256" key="1">
    <source>
        <dbReference type="ARBA" id="ARBA00022723"/>
    </source>
</evidence>
<feature type="domain" description="GRF-type" evidence="7">
    <location>
        <begin position="44"/>
        <end position="87"/>
    </location>
</feature>
<dbReference type="InterPro" id="IPR010666">
    <property type="entry name" value="Znf_GRF"/>
</dbReference>
<evidence type="ECO:0000313" key="8">
    <source>
        <dbReference type="EMBL" id="CDM82568.1"/>
    </source>
</evidence>
<dbReference type="AlphaFoldDB" id="A0A077RR56"/>
<sequence length="190" mass="21325">MSSSFSSSSRAASSSQRRFAPAGQTRSPVRYRVGPLDYEPATPCWCKNRPKAAMWISWSYENPGRRYKTCARSQMGGCEMYEWFDDPIENLFLKQLVIDLRDKVRQLERINSELRAEATSVQQRQAAQKAVQPAPEDNVAVNPGIRAVNDALTASRASFATEVWFPCILISSYIIKLLCDDSVSYTNAGV</sequence>
<dbReference type="HOGENOM" id="CLU_1430389_0_0_1"/>